<dbReference type="GO" id="GO:0019814">
    <property type="term" value="C:immunoglobulin complex"/>
    <property type="evidence" value="ECO:0007669"/>
    <property type="project" value="UniProtKB-KW"/>
</dbReference>
<dbReference type="GO" id="GO:0005576">
    <property type="term" value="C:extracellular region"/>
    <property type="evidence" value="ECO:0007669"/>
    <property type="project" value="UniProtKB-ARBA"/>
</dbReference>
<dbReference type="InterPro" id="IPR036179">
    <property type="entry name" value="Ig-like_dom_sf"/>
</dbReference>
<keyword evidence="2" id="KW-1064">Adaptive immunity</keyword>
<name>A0A8C3KMF1_9CHAR</name>
<keyword evidence="3" id="KW-1280">Immunoglobulin</keyword>
<organism evidence="5 6">
    <name type="scientific">Calidris pygmaea</name>
    <name type="common">Spoon-billed sandpiper</name>
    <dbReference type="NCBI Taxonomy" id="425635"/>
    <lineage>
        <taxon>Eukaryota</taxon>
        <taxon>Metazoa</taxon>
        <taxon>Chordata</taxon>
        <taxon>Craniata</taxon>
        <taxon>Vertebrata</taxon>
        <taxon>Euteleostomi</taxon>
        <taxon>Archelosauria</taxon>
        <taxon>Archosauria</taxon>
        <taxon>Dinosauria</taxon>
        <taxon>Saurischia</taxon>
        <taxon>Theropoda</taxon>
        <taxon>Coelurosauria</taxon>
        <taxon>Aves</taxon>
        <taxon>Neognathae</taxon>
        <taxon>Neoaves</taxon>
        <taxon>Charadriiformes</taxon>
        <taxon>Scolopacidae</taxon>
        <taxon>Calidris</taxon>
    </lineage>
</organism>
<evidence type="ECO:0000313" key="5">
    <source>
        <dbReference type="Ensembl" id="ENSCPGP00000025657.1"/>
    </source>
</evidence>
<evidence type="ECO:0000256" key="1">
    <source>
        <dbReference type="ARBA" id="ARBA00022859"/>
    </source>
</evidence>
<dbReference type="InterPro" id="IPR013783">
    <property type="entry name" value="Ig-like_fold"/>
</dbReference>
<proteinExistence type="predicted"/>
<reference evidence="5" key="2">
    <citation type="submission" date="2025-09" db="UniProtKB">
        <authorList>
            <consortium name="Ensembl"/>
        </authorList>
    </citation>
    <scope>IDENTIFICATION</scope>
</reference>
<dbReference type="Gene3D" id="2.60.40.10">
    <property type="entry name" value="Immunoglobulins"/>
    <property type="match status" value="1"/>
</dbReference>
<dbReference type="AlphaFoldDB" id="A0A8C3KMF1"/>
<dbReference type="SMART" id="SM00406">
    <property type="entry name" value="IGv"/>
    <property type="match status" value="1"/>
</dbReference>
<dbReference type="SUPFAM" id="SSF48726">
    <property type="entry name" value="Immunoglobulin"/>
    <property type="match status" value="1"/>
</dbReference>
<evidence type="ECO:0000313" key="6">
    <source>
        <dbReference type="Proteomes" id="UP000694419"/>
    </source>
</evidence>
<evidence type="ECO:0000256" key="3">
    <source>
        <dbReference type="ARBA" id="ARBA00043265"/>
    </source>
</evidence>
<dbReference type="InterPro" id="IPR007110">
    <property type="entry name" value="Ig-like_dom"/>
</dbReference>
<feature type="domain" description="Ig-like" evidence="4">
    <location>
        <begin position="21"/>
        <end position="123"/>
    </location>
</feature>
<dbReference type="PANTHER" id="PTHR23266">
    <property type="entry name" value="IMMUNOGLOBULIN HEAVY CHAIN"/>
    <property type="match status" value="1"/>
</dbReference>
<reference evidence="5" key="1">
    <citation type="submission" date="2025-08" db="UniProtKB">
        <authorList>
            <consortium name="Ensembl"/>
        </authorList>
    </citation>
    <scope>IDENTIFICATION</scope>
</reference>
<sequence>ECRSAGTELKEQKMEHFSVTGQVALEQHVRELTAQEGTGVTFQCSMSGDDMSDYFMYWYQQGPGGSLEWIYQAGDTYGEGFQGQFKGSVESSQNRFTLQIEAAKQGNEAVYFCGARDFSAFFSSRCQQR</sequence>
<dbReference type="InterPro" id="IPR013106">
    <property type="entry name" value="Ig_V-set"/>
</dbReference>
<keyword evidence="1" id="KW-0391">Immunity</keyword>
<dbReference type="SMART" id="SM00409">
    <property type="entry name" value="IG"/>
    <property type="match status" value="1"/>
</dbReference>
<dbReference type="GO" id="GO:0002250">
    <property type="term" value="P:adaptive immune response"/>
    <property type="evidence" value="ECO:0007669"/>
    <property type="project" value="UniProtKB-KW"/>
</dbReference>
<dbReference type="Ensembl" id="ENSCPGT00000028045.1">
    <property type="protein sequence ID" value="ENSCPGP00000025657.1"/>
    <property type="gene ID" value="ENSCPGG00000017701.1"/>
</dbReference>
<dbReference type="Proteomes" id="UP000694419">
    <property type="component" value="Unplaced"/>
</dbReference>
<dbReference type="InterPro" id="IPR050199">
    <property type="entry name" value="IgHV"/>
</dbReference>
<keyword evidence="6" id="KW-1185">Reference proteome</keyword>
<dbReference type="Pfam" id="PF07686">
    <property type="entry name" value="V-set"/>
    <property type="match status" value="1"/>
</dbReference>
<evidence type="ECO:0000256" key="2">
    <source>
        <dbReference type="ARBA" id="ARBA00023130"/>
    </source>
</evidence>
<dbReference type="InterPro" id="IPR003599">
    <property type="entry name" value="Ig_sub"/>
</dbReference>
<protein>
    <recommendedName>
        <fullName evidence="4">Ig-like domain-containing protein</fullName>
    </recommendedName>
</protein>
<dbReference type="PROSITE" id="PS50835">
    <property type="entry name" value="IG_LIKE"/>
    <property type="match status" value="1"/>
</dbReference>
<evidence type="ECO:0000259" key="4">
    <source>
        <dbReference type="PROSITE" id="PS50835"/>
    </source>
</evidence>
<accession>A0A8C3KMF1</accession>